<feature type="modified residue" description="4-aspartylphosphate" evidence="6">
    <location>
        <position position="64"/>
    </location>
</feature>
<dbReference type="InterPro" id="IPR011006">
    <property type="entry name" value="CheY-like_superfamily"/>
</dbReference>
<dbReference type="SUPFAM" id="SSF52172">
    <property type="entry name" value="CheY-like"/>
    <property type="match status" value="1"/>
</dbReference>
<dbReference type="GO" id="GO:0006355">
    <property type="term" value="P:regulation of DNA-templated transcription"/>
    <property type="evidence" value="ECO:0007669"/>
    <property type="project" value="InterPro"/>
</dbReference>
<evidence type="ECO:0000313" key="11">
    <source>
        <dbReference type="Proteomes" id="UP000004756"/>
    </source>
</evidence>
<dbReference type="CDD" id="cd00383">
    <property type="entry name" value="trans_reg_C"/>
    <property type="match status" value="1"/>
</dbReference>
<dbReference type="InterPro" id="IPR001867">
    <property type="entry name" value="OmpR/PhoB-type_DNA-bd"/>
</dbReference>
<comment type="function">
    <text evidence="5">May play the central regulatory role in sporulation. It may be an element of the effector pathway responsible for the activation of sporulation genes in response to nutritional stress. Spo0A may act in concert with spo0H (a sigma factor) to control the expression of some genes that are critical to the sporulation process.</text>
</comment>
<evidence type="ECO:0000259" key="8">
    <source>
        <dbReference type="PROSITE" id="PS50110"/>
    </source>
</evidence>
<evidence type="ECO:0000256" key="7">
    <source>
        <dbReference type="PROSITE-ProRule" id="PRU01091"/>
    </source>
</evidence>
<dbReference type="Pfam" id="PF00072">
    <property type="entry name" value="Response_reg"/>
    <property type="match status" value="1"/>
</dbReference>
<keyword evidence="2" id="KW-0805">Transcription regulation</keyword>
<name>C0D8Y6_9FIRM</name>
<reference evidence="10 11" key="1">
    <citation type="submission" date="2009-02" db="EMBL/GenBank/DDBJ databases">
        <title>Draft genome sequence of Clostridium asparagiforme (DSM 15981).</title>
        <authorList>
            <person name="Sudarsanam P."/>
            <person name="Ley R."/>
            <person name="Guruge J."/>
            <person name="Turnbaugh P.J."/>
            <person name="Mahowald M."/>
            <person name="Liep D."/>
            <person name="Gordon J."/>
        </authorList>
    </citation>
    <scope>NUCLEOTIDE SEQUENCE [LARGE SCALE GENOMIC DNA]</scope>
    <source>
        <strain evidence="10 11">DSM 15981</strain>
    </source>
</reference>
<organism evidence="10 11">
    <name type="scientific">[Clostridium] asparagiforme DSM 15981</name>
    <dbReference type="NCBI Taxonomy" id="518636"/>
    <lineage>
        <taxon>Bacteria</taxon>
        <taxon>Bacillati</taxon>
        <taxon>Bacillota</taxon>
        <taxon>Clostridia</taxon>
        <taxon>Lachnospirales</taxon>
        <taxon>Lachnospiraceae</taxon>
        <taxon>Enterocloster</taxon>
    </lineage>
</organism>
<dbReference type="GO" id="GO:0005829">
    <property type="term" value="C:cytosol"/>
    <property type="evidence" value="ECO:0007669"/>
    <property type="project" value="TreeGrafter"/>
</dbReference>
<evidence type="ECO:0000313" key="10">
    <source>
        <dbReference type="EMBL" id="EEG52222.1"/>
    </source>
</evidence>
<dbReference type="Gene3D" id="6.10.250.690">
    <property type="match status" value="1"/>
</dbReference>
<dbReference type="PROSITE" id="PS51755">
    <property type="entry name" value="OMPR_PHOB"/>
    <property type="match status" value="1"/>
</dbReference>
<evidence type="ECO:0000256" key="4">
    <source>
        <dbReference type="ARBA" id="ARBA00023163"/>
    </source>
</evidence>
<dbReference type="GO" id="GO:0032993">
    <property type="term" value="C:protein-DNA complex"/>
    <property type="evidence" value="ECO:0007669"/>
    <property type="project" value="TreeGrafter"/>
</dbReference>
<dbReference type="HOGENOM" id="CLU_000445_30_4_9"/>
<evidence type="ECO:0000256" key="5">
    <source>
        <dbReference type="ARBA" id="ARBA00024867"/>
    </source>
</evidence>
<dbReference type="Gene3D" id="1.10.10.10">
    <property type="entry name" value="Winged helix-like DNA-binding domain superfamily/Winged helix DNA-binding domain"/>
    <property type="match status" value="1"/>
</dbReference>
<protein>
    <recommendedName>
        <fullName evidence="1">Stage 0 sporulation protein A homolog</fullName>
    </recommendedName>
</protein>
<dbReference type="Gene3D" id="3.40.50.2300">
    <property type="match status" value="1"/>
</dbReference>
<accession>C0D8Y6</accession>
<proteinExistence type="predicted"/>
<dbReference type="PANTHER" id="PTHR48111">
    <property type="entry name" value="REGULATOR OF RPOS"/>
    <property type="match status" value="1"/>
</dbReference>
<evidence type="ECO:0000259" key="9">
    <source>
        <dbReference type="PROSITE" id="PS51755"/>
    </source>
</evidence>
<feature type="domain" description="OmpR/PhoB-type" evidence="9">
    <location>
        <begin position="141"/>
        <end position="239"/>
    </location>
</feature>
<keyword evidence="3 7" id="KW-0238">DNA-binding</keyword>
<sequence length="243" mass="27309">MGYPQKGEIIMADEKVLIVDDDPAIRKLLTKVVEGNGFKSMTAASGQEAVALAQNRKFDLILLDIMMNGVDDGFDAIRSLRATGNDIPIVILSGRTEDFDTLYGLDIGADDYITKPFNPVVLGAKIKALIRRNKKAAYNAHNFITAGPFRYSNMTLEFFKNEQLIPLSSKENVMMKLFISNVGRVFTKEQLYELVWGNSIVDENAIMVYISHLRNKIEDNPKSPRYIKTVWGLGYKFTVNEGE</sequence>
<gene>
    <name evidence="10" type="ORF">CLOSTASPAR_05735</name>
</gene>
<dbReference type="Proteomes" id="UP000004756">
    <property type="component" value="Unassembled WGS sequence"/>
</dbReference>
<evidence type="ECO:0000256" key="2">
    <source>
        <dbReference type="ARBA" id="ARBA00023015"/>
    </source>
</evidence>
<dbReference type="CDD" id="cd17574">
    <property type="entry name" value="REC_OmpR"/>
    <property type="match status" value="1"/>
</dbReference>
<dbReference type="InterPro" id="IPR001789">
    <property type="entry name" value="Sig_transdc_resp-reg_receiver"/>
</dbReference>
<keyword evidence="11" id="KW-1185">Reference proteome</keyword>
<dbReference type="EMBL" id="ACCJ01000468">
    <property type="protein sequence ID" value="EEG52222.1"/>
    <property type="molecule type" value="Genomic_DNA"/>
</dbReference>
<dbReference type="Pfam" id="PF00486">
    <property type="entry name" value="Trans_reg_C"/>
    <property type="match status" value="1"/>
</dbReference>
<feature type="DNA-binding region" description="OmpR/PhoB-type" evidence="7">
    <location>
        <begin position="141"/>
        <end position="239"/>
    </location>
</feature>
<dbReference type="PROSITE" id="PS50110">
    <property type="entry name" value="RESPONSE_REGULATORY"/>
    <property type="match status" value="1"/>
</dbReference>
<dbReference type="SMART" id="SM00448">
    <property type="entry name" value="REC"/>
    <property type="match status" value="1"/>
</dbReference>
<dbReference type="GO" id="GO:0000976">
    <property type="term" value="F:transcription cis-regulatory region binding"/>
    <property type="evidence" value="ECO:0007669"/>
    <property type="project" value="TreeGrafter"/>
</dbReference>
<evidence type="ECO:0000256" key="3">
    <source>
        <dbReference type="ARBA" id="ARBA00023125"/>
    </source>
</evidence>
<dbReference type="SMART" id="SM00862">
    <property type="entry name" value="Trans_reg_C"/>
    <property type="match status" value="1"/>
</dbReference>
<evidence type="ECO:0000256" key="6">
    <source>
        <dbReference type="PROSITE-ProRule" id="PRU00169"/>
    </source>
</evidence>
<keyword evidence="6" id="KW-0597">Phosphoprotein</keyword>
<comment type="caution">
    <text evidence="10">The sequence shown here is derived from an EMBL/GenBank/DDBJ whole genome shotgun (WGS) entry which is preliminary data.</text>
</comment>
<evidence type="ECO:0000256" key="1">
    <source>
        <dbReference type="ARBA" id="ARBA00018672"/>
    </source>
</evidence>
<dbReference type="PANTHER" id="PTHR48111:SF2">
    <property type="entry name" value="RESPONSE REGULATOR SAER"/>
    <property type="match status" value="1"/>
</dbReference>
<dbReference type="InterPro" id="IPR036388">
    <property type="entry name" value="WH-like_DNA-bd_sf"/>
</dbReference>
<keyword evidence="4" id="KW-0804">Transcription</keyword>
<dbReference type="GO" id="GO:0000156">
    <property type="term" value="F:phosphorelay response regulator activity"/>
    <property type="evidence" value="ECO:0007669"/>
    <property type="project" value="TreeGrafter"/>
</dbReference>
<dbReference type="AlphaFoldDB" id="C0D8Y6"/>
<feature type="domain" description="Response regulatory" evidence="8">
    <location>
        <begin position="15"/>
        <end position="130"/>
    </location>
</feature>
<dbReference type="InterPro" id="IPR039420">
    <property type="entry name" value="WalR-like"/>
</dbReference>